<dbReference type="InterPro" id="IPR036259">
    <property type="entry name" value="MFS_trans_sf"/>
</dbReference>
<dbReference type="Proteomes" id="UP000606044">
    <property type="component" value="Unassembled WGS sequence"/>
</dbReference>
<sequence length="394" mass="40688">MSTLETTAASPADTGRGRLVIFAMAAAAGLAVANIYYNQPMLAVMEQDLPGPLTAMVPTATQLGYALGLFALVPLGDLVERRRLIVGQFVLLAVALLLAAVAPTPLTMLIASAAVGVAATVAQQIVPFAAHLAAPEKRGATVGFVLSGIFTGILLSRTLAGFVAAHFGWRAMFWLGMPLALGAGLLMAALLPRSKENSGLSYGGLMASLLKLWRELPALRRASYTQALLFAAFSAFWTTLAFRLAEPQFGLGADVAGLFGVVGVVGIVCAPIAGRFADRFGAQRVVVIGSAVVLASFVVFALWGSIPGLVVGVIVLDFGLQYALVPNQHIVFGLRPEARSRLNTLFIGSAFLGGALGSSGAALAWAEGGWSAVTAFGIVLAALATVIQLVGRKG</sequence>
<reference evidence="6" key="1">
    <citation type="journal article" date="2014" name="Int. J. Syst. Evol. Microbiol.">
        <title>Complete genome sequence of Corynebacterium casei LMG S-19264T (=DSM 44701T), isolated from a smear-ripened cheese.</title>
        <authorList>
            <consortium name="US DOE Joint Genome Institute (JGI-PGF)"/>
            <person name="Walter F."/>
            <person name="Albersmeier A."/>
            <person name="Kalinowski J."/>
            <person name="Ruckert C."/>
        </authorList>
    </citation>
    <scope>NUCLEOTIDE SEQUENCE</scope>
    <source>
        <strain evidence="6">CCM 7897</strain>
    </source>
</reference>
<name>A0A917CHX7_9HYPH</name>
<organism evidence="6 7">
    <name type="scientific">Azorhizobium oxalatiphilum</name>
    <dbReference type="NCBI Taxonomy" id="980631"/>
    <lineage>
        <taxon>Bacteria</taxon>
        <taxon>Pseudomonadati</taxon>
        <taxon>Pseudomonadota</taxon>
        <taxon>Alphaproteobacteria</taxon>
        <taxon>Hyphomicrobiales</taxon>
        <taxon>Xanthobacteraceae</taxon>
        <taxon>Azorhizobium</taxon>
    </lineage>
</organism>
<feature type="transmembrane region" description="Helical" evidence="4">
    <location>
        <begin position="19"/>
        <end position="37"/>
    </location>
</feature>
<dbReference type="RefSeq" id="WP_210324292.1">
    <property type="nucleotide sequence ID" value="NZ_BMCT01000011.1"/>
</dbReference>
<proteinExistence type="predicted"/>
<dbReference type="Gene3D" id="1.20.1250.20">
    <property type="entry name" value="MFS general substrate transporter like domains"/>
    <property type="match status" value="1"/>
</dbReference>
<keyword evidence="1 4" id="KW-0812">Transmembrane</keyword>
<feature type="transmembrane region" description="Helical" evidence="4">
    <location>
        <begin position="309"/>
        <end position="325"/>
    </location>
</feature>
<feature type="transmembrane region" description="Helical" evidence="4">
    <location>
        <begin position="108"/>
        <end position="130"/>
    </location>
</feature>
<dbReference type="PROSITE" id="PS50850">
    <property type="entry name" value="MFS"/>
    <property type="match status" value="1"/>
</dbReference>
<evidence type="ECO:0000313" key="7">
    <source>
        <dbReference type="Proteomes" id="UP000606044"/>
    </source>
</evidence>
<keyword evidence="7" id="KW-1185">Reference proteome</keyword>
<dbReference type="InterPro" id="IPR011701">
    <property type="entry name" value="MFS"/>
</dbReference>
<dbReference type="Pfam" id="PF07690">
    <property type="entry name" value="MFS_1"/>
    <property type="match status" value="1"/>
</dbReference>
<dbReference type="GO" id="GO:0022857">
    <property type="term" value="F:transmembrane transporter activity"/>
    <property type="evidence" value="ECO:0007669"/>
    <property type="project" value="InterPro"/>
</dbReference>
<dbReference type="PANTHER" id="PTHR42910:SF1">
    <property type="entry name" value="MAJOR FACILITATOR SUPERFAMILY (MFS) PROFILE DOMAIN-CONTAINING PROTEIN"/>
    <property type="match status" value="1"/>
</dbReference>
<feature type="transmembrane region" description="Helical" evidence="4">
    <location>
        <begin position="345"/>
        <end position="366"/>
    </location>
</feature>
<evidence type="ECO:0000259" key="5">
    <source>
        <dbReference type="PROSITE" id="PS50850"/>
    </source>
</evidence>
<feature type="transmembrane region" description="Helical" evidence="4">
    <location>
        <begin position="84"/>
        <end position="102"/>
    </location>
</feature>
<feature type="transmembrane region" description="Helical" evidence="4">
    <location>
        <begin position="142"/>
        <end position="165"/>
    </location>
</feature>
<evidence type="ECO:0000256" key="3">
    <source>
        <dbReference type="ARBA" id="ARBA00023136"/>
    </source>
</evidence>
<feature type="transmembrane region" description="Helical" evidence="4">
    <location>
        <begin position="49"/>
        <end position="72"/>
    </location>
</feature>
<dbReference type="PANTHER" id="PTHR42910">
    <property type="entry name" value="TRANSPORTER SCO4007-RELATED"/>
    <property type="match status" value="1"/>
</dbReference>
<feature type="transmembrane region" description="Helical" evidence="4">
    <location>
        <begin position="285"/>
        <end position="303"/>
    </location>
</feature>
<keyword evidence="3 4" id="KW-0472">Membrane</keyword>
<comment type="caution">
    <text evidence="6">The sequence shown here is derived from an EMBL/GenBank/DDBJ whole genome shotgun (WGS) entry which is preliminary data.</text>
</comment>
<dbReference type="InterPro" id="IPR020846">
    <property type="entry name" value="MFS_dom"/>
</dbReference>
<feature type="transmembrane region" description="Helical" evidence="4">
    <location>
        <begin position="171"/>
        <end position="191"/>
    </location>
</feature>
<feature type="domain" description="Major facilitator superfamily (MFS) profile" evidence="5">
    <location>
        <begin position="1"/>
        <end position="394"/>
    </location>
</feature>
<dbReference type="EMBL" id="BMCT01000011">
    <property type="protein sequence ID" value="GGF86313.1"/>
    <property type="molecule type" value="Genomic_DNA"/>
</dbReference>
<keyword evidence="2 4" id="KW-1133">Transmembrane helix</keyword>
<feature type="transmembrane region" description="Helical" evidence="4">
    <location>
        <begin position="227"/>
        <end position="245"/>
    </location>
</feature>
<reference evidence="6" key="2">
    <citation type="submission" date="2020-09" db="EMBL/GenBank/DDBJ databases">
        <authorList>
            <person name="Sun Q."/>
            <person name="Sedlacek I."/>
        </authorList>
    </citation>
    <scope>NUCLEOTIDE SEQUENCE</scope>
    <source>
        <strain evidence="6">CCM 7897</strain>
    </source>
</reference>
<dbReference type="SUPFAM" id="SSF103473">
    <property type="entry name" value="MFS general substrate transporter"/>
    <property type="match status" value="1"/>
</dbReference>
<evidence type="ECO:0000256" key="4">
    <source>
        <dbReference type="SAM" id="Phobius"/>
    </source>
</evidence>
<gene>
    <name evidence="6" type="ORF">GCM10007301_52750</name>
</gene>
<dbReference type="CDD" id="cd17324">
    <property type="entry name" value="MFS_NepI_like"/>
    <property type="match status" value="1"/>
</dbReference>
<feature type="transmembrane region" description="Helical" evidence="4">
    <location>
        <begin position="251"/>
        <end position="273"/>
    </location>
</feature>
<evidence type="ECO:0000256" key="1">
    <source>
        <dbReference type="ARBA" id="ARBA00022692"/>
    </source>
</evidence>
<feature type="transmembrane region" description="Helical" evidence="4">
    <location>
        <begin position="372"/>
        <end position="391"/>
    </location>
</feature>
<evidence type="ECO:0000313" key="6">
    <source>
        <dbReference type="EMBL" id="GGF86313.1"/>
    </source>
</evidence>
<protein>
    <submittedName>
        <fullName evidence="6">MFS transporter</fullName>
    </submittedName>
</protein>
<accession>A0A917CHX7</accession>
<dbReference type="AlphaFoldDB" id="A0A917CHX7"/>
<evidence type="ECO:0000256" key="2">
    <source>
        <dbReference type="ARBA" id="ARBA00022989"/>
    </source>
</evidence>